<dbReference type="SUPFAM" id="SSF57716">
    <property type="entry name" value="Glucocorticoid receptor-like (DNA-binding domain)"/>
    <property type="match status" value="1"/>
</dbReference>
<keyword evidence="4" id="KW-0175">Coiled coil</keyword>
<feature type="compositionally biased region" description="Basic residues" evidence="5">
    <location>
        <begin position="27"/>
        <end position="67"/>
    </location>
</feature>
<dbReference type="PROSITE" id="PS51128">
    <property type="entry name" value="ZF_DKSA_2"/>
    <property type="match status" value="1"/>
</dbReference>
<name>A0A6J6CRT5_9ZZZZ</name>
<feature type="compositionally biased region" description="Low complexity" evidence="5">
    <location>
        <begin position="68"/>
        <end position="88"/>
    </location>
</feature>
<organism evidence="7">
    <name type="scientific">freshwater metagenome</name>
    <dbReference type="NCBI Taxonomy" id="449393"/>
    <lineage>
        <taxon>unclassified sequences</taxon>
        <taxon>metagenomes</taxon>
        <taxon>ecological metagenomes</taxon>
    </lineage>
</organism>
<keyword evidence="2" id="KW-0863">Zinc-finger</keyword>
<evidence type="ECO:0000256" key="5">
    <source>
        <dbReference type="SAM" id="MobiDB-lite"/>
    </source>
</evidence>
<feature type="coiled-coil region" evidence="4">
    <location>
        <begin position="189"/>
        <end position="223"/>
    </location>
</feature>
<reference evidence="7" key="1">
    <citation type="submission" date="2020-05" db="EMBL/GenBank/DDBJ databases">
        <authorList>
            <person name="Chiriac C."/>
            <person name="Salcher M."/>
            <person name="Ghai R."/>
            <person name="Kavagutti S V."/>
        </authorList>
    </citation>
    <scope>NUCLEOTIDE SEQUENCE</scope>
</reference>
<evidence type="ECO:0000313" key="7">
    <source>
        <dbReference type="EMBL" id="CAB4554161.1"/>
    </source>
</evidence>
<dbReference type="AlphaFoldDB" id="A0A6J6CRT5"/>
<feature type="compositionally biased region" description="Low complexity" evidence="5">
    <location>
        <begin position="104"/>
        <end position="144"/>
    </location>
</feature>
<dbReference type="GO" id="GO:0008270">
    <property type="term" value="F:zinc ion binding"/>
    <property type="evidence" value="ECO:0007669"/>
    <property type="project" value="UniProtKB-KW"/>
</dbReference>
<keyword evidence="3" id="KW-0862">Zinc</keyword>
<feature type="domain" description="Zinc finger DksA/TraR C4-type" evidence="6">
    <location>
        <begin position="269"/>
        <end position="304"/>
    </location>
</feature>
<dbReference type="InterPro" id="IPR020458">
    <property type="entry name" value="Znf_DskA_TraR_CS"/>
</dbReference>
<gene>
    <name evidence="7" type="ORF">UFOPK1506_00644</name>
</gene>
<dbReference type="PANTHER" id="PTHR33823">
    <property type="entry name" value="RNA POLYMERASE-BINDING TRANSCRIPTION FACTOR DKSA-RELATED"/>
    <property type="match status" value="1"/>
</dbReference>
<dbReference type="Gene3D" id="1.20.120.910">
    <property type="entry name" value="DksA, coiled-coil domain"/>
    <property type="match status" value="1"/>
</dbReference>
<dbReference type="Pfam" id="PF01258">
    <property type="entry name" value="zf-dskA_traR"/>
    <property type="match status" value="1"/>
</dbReference>
<dbReference type="SUPFAM" id="SSF109635">
    <property type="entry name" value="DnaK suppressor protein DksA, alpha-hairpin domain"/>
    <property type="match status" value="1"/>
</dbReference>
<proteinExistence type="predicted"/>
<evidence type="ECO:0000256" key="4">
    <source>
        <dbReference type="SAM" id="Coils"/>
    </source>
</evidence>
<dbReference type="InterPro" id="IPR000962">
    <property type="entry name" value="Znf_DskA_TraR"/>
</dbReference>
<evidence type="ECO:0000259" key="6">
    <source>
        <dbReference type="Pfam" id="PF01258"/>
    </source>
</evidence>
<dbReference type="EMBL" id="CAEZSV010000101">
    <property type="protein sequence ID" value="CAB4554161.1"/>
    <property type="molecule type" value="Genomic_DNA"/>
</dbReference>
<sequence length="305" mass="32229">MKFSALRVRNLRKKGLPFSAMAPAKKAPAKKLAKKAPAKPAKPSKKAPAKPVKKAPAKPVKPIKKAPAKPAKPAQSAKPIKKAPAASKGRPFPKKNESAPTPAPVKSAPAAGKASKASKSAGGSSGASSATSATPSNSSGSSTPNDGFQRRLLLPPPPKVERKSKHALKPLRDIPTPLIVSGSENPWSKDELKEMKARLTKDLATYKQELASAEAQAAELLQDSSDGAGDDQADAGTKTFEREHELSLVYNAQDLVLQTELALARIAAGSYTKCEICGNPIGKARLQVFPRATLCMLCKQKEERR</sequence>
<dbReference type="InterPro" id="IPR037187">
    <property type="entry name" value="DnaK_N"/>
</dbReference>
<evidence type="ECO:0000256" key="3">
    <source>
        <dbReference type="ARBA" id="ARBA00022833"/>
    </source>
</evidence>
<dbReference type="PROSITE" id="PS01102">
    <property type="entry name" value="ZF_DKSA_1"/>
    <property type="match status" value="1"/>
</dbReference>
<evidence type="ECO:0000256" key="2">
    <source>
        <dbReference type="ARBA" id="ARBA00022771"/>
    </source>
</evidence>
<keyword evidence="1" id="KW-0479">Metal-binding</keyword>
<dbReference type="PANTHER" id="PTHR33823:SF2">
    <property type="entry name" value="RNA POLYMERASE-BINDING TRANSCRIPTION FACTOR DKSA"/>
    <property type="match status" value="1"/>
</dbReference>
<accession>A0A6J6CRT5</accession>
<protein>
    <submittedName>
        <fullName evidence="7">Unannotated protein</fullName>
    </submittedName>
</protein>
<evidence type="ECO:0000256" key="1">
    <source>
        <dbReference type="ARBA" id="ARBA00022723"/>
    </source>
</evidence>
<feature type="region of interest" description="Disordered" evidence="5">
    <location>
        <begin position="1"/>
        <end position="186"/>
    </location>
</feature>